<feature type="domain" description="Enoyl reductase (ER)" evidence="1">
    <location>
        <begin position="12"/>
        <end position="337"/>
    </location>
</feature>
<dbReference type="Proteomes" id="UP000737171">
    <property type="component" value="Unassembled WGS sequence"/>
</dbReference>
<evidence type="ECO:0000313" key="2">
    <source>
        <dbReference type="EMBL" id="NRF72399.1"/>
    </source>
</evidence>
<evidence type="ECO:0000259" key="1">
    <source>
        <dbReference type="SMART" id="SM00829"/>
    </source>
</evidence>
<dbReference type="Gene3D" id="3.40.50.720">
    <property type="entry name" value="NAD(P)-binding Rossmann-like Domain"/>
    <property type="match status" value="1"/>
</dbReference>
<comment type="caution">
    <text evidence="2">The sequence shown here is derived from an EMBL/GenBank/DDBJ whole genome shotgun (WGS) entry which is preliminary data.</text>
</comment>
<dbReference type="InterPro" id="IPR036291">
    <property type="entry name" value="NAD(P)-bd_dom_sf"/>
</dbReference>
<dbReference type="SUPFAM" id="SSF50129">
    <property type="entry name" value="GroES-like"/>
    <property type="match status" value="1"/>
</dbReference>
<keyword evidence="3" id="KW-1185">Reference proteome</keyword>
<accession>A0ABX2EVE5</accession>
<name>A0ABX2EVE5_9BURK</name>
<dbReference type="CDD" id="cd08276">
    <property type="entry name" value="MDR7"/>
    <property type="match status" value="1"/>
</dbReference>
<dbReference type="PANTHER" id="PTHR45033:SF2">
    <property type="entry name" value="ZINC-TYPE ALCOHOL DEHYDROGENASE-LIKE PROTEIN C1773.06C"/>
    <property type="match status" value="1"/>
</dbReference>
<reference evidence="2 3" key="1">
    <citation type="submission" date="2020-05" db="EMBL/GenBank/DDBJ databases">
        <title>Aquincola sp. isolate from soil.</title>
        <authorList>
            <person name="Han J."/>
            <person name="Kim D.-U."/>
        </authorList>
    </citation>
    <scope>NUCLEOTIDE SEQUENCE [LARGE SCALE GENOMIC DNA]</scope>
    <source>
        <strain evidence="2 3">S2</strain>
    </source>
</reference>
<gene>
    <name evidence="2" type="ORF">HLB44_36025</name>
</gene>
<dbReference type="InterPro" id="IPR052711">
    <property type="entry name" value="Zinc_ADH-like"/>
</dbReference>
<dbReference type="InterPro" id="IPR020843">
    <property type="entry name" value="ER"/>
</dbReference>
<dbReference type="InterPro" id="IPR013149">
    <property type="entry name" value="ADH-like_C"/>
</dbReference>
<dbReference type="SUPFAM" id="SSF51735">
    <property type="entry name" value="NAD(P)-binding Rossmann-fold domains"/>
    <property type="match status" value="1"/>
</dbReference>
<dbReference type="SMART" id="SM00829">
    <property type="entry name" value="PKS_ER"/>
    <property type="match status" value="1"/>
</dbReference>
<dbReference type="EMBL" id="JABRWJ010000024">
    <property type="protein sequence ID" value="NRF72399.1"/>
    <property type="molecule type" value="Genomic_DNA"/>
</dbReference>
<dbReference type="Pfam" id="PF08240">
    <property type="entry name" value="ADH_N"/>
    <property type="match status" value="1"/>
</dbReference>
<organism evidence="2 3">
    <name type="scientific">Pseudaquabacterium terrae</name>
    <dbReference type="NCBI Taxonomy" id="2732868"/>
    <lineage>
        <taxon>Bacteria</taxon>
        <taxon>Pseudomonadati</taxon>
        <taxon>Pseudomonadota</taxon>
        <taxon>Betaproteobacteria</taxon>
        <taxon>Burkholderiales</taxon>
        <taxon>Sphaerotilaceae</taxon>
        <taxon>Pseudaquabacterium</taxon>
    </lineage>
</organism>
<proteinExistence type="predicted"/>
<dbReference type="PANTHER" id="PTHR45033">
    <property type="match status" value="1"/>
</dbReference>
<sequence>MSAMRAWVSHGAGLEHLRLEQRETPRPSPGQVLLRVRAAAVNLRDHKMALGAYGDATGRVLGGECVGEIAALGPGVAGWRIGQRVNPLFVQAWTGDRIAAADIAASTLGGLQRDGCFADYLLADAAALVEVPAHLSDRKAATLPFAGLTAWCALGGATGVRSGDVVVVQGTNGVMLFALQLAQAAGAEVIVSSKSDDKLARARSLGAAHTINYLAVPQWADAVHEITRGRGADRVLDPGGAATIAQSLQALRPGGRCSVVGALGASPELPVALPWLLGHQLQLQGNNAGPLAEQRALAQAVAAARLQPEIETTWPFEALPEALAAAPRAEQFGKVVLQID</sequence>
<evidence type="ECO:0000313" key="3">
    <source>
        <dbReference type="Proteomes" id="UP000737171"/>
    </source>
</evidence>
<protein>
    <submittedName>
        <fullName evidence="2">NAD(P)-dependent alcohol dehydrogenase</fullName>
    </submittedName>
</protein>
<dbReference type="InterPro" id="IPR013154">
    <property type="entry name" value="ADH-like_N"/>
</dbReference>
<dbReference type="InterPro" id="IPR011032">
    <property type="entry name" value="GroES-like_sf"/>
</dbReference>
<dbReference type="Gene3D" id="3.90.180.10">
    <property type="entry name" value="Medium-chain alcohol dehydrogenases, catalytic domain"/>
    <property type="match status" value="1"/>
</dbReference>
<dbReference type="Pfam" id="PF00107">
    <property type="entry name" value="ADH_zinc_N"/>
    <property type="match status" value="1"/>
</dbReference>